<evidence type="ECO:0000256" key="1">
    <source>
        <dbReference type="ARBA" id="ARBA00004141"/>
    </source>
</evidence>
<feature type="transmembrane region" description="Helical" evidence="6">
    <location>
        <begin position="205"/>
        <end position="222"/>
    </location>
</feature>
<evidence type="ECO:0000256" key="5">
    <source>
        <dbReference type="ARBA" id="ARBA00023136"/>
    </source>
</evidence>
<dbReference type="RefSeq" id="WP_378053451.1">
    <property type="nucleotide sequence ID" value="NZ_JBHSIS010000002.1"/>
</dbReference>
<feature type="transmembrane region" description="Helical" evidence="6">
    <location>
        <begin position="118"/>
        <end position="137"/>
    </location>
</feature>
<sequence>MTGDRIEDRAGPGDGWRAAAVVVAAGLQVGAGAVGGAGLWGEAVGEVARSYPTLLLPPGAAFAIWSLIYVAFAALAVRQALPGQRSRTVHRRSGWWLVVAGVLNATWVLLFAQRFVVPAQVVIVALLACLAVAAVRLRAPADGWADRLLLHLPVAVYLGWVAVAAVAGGATTTAAYGAAPTAPAAITALLFTGAAAAVAVARLPAVAGFAASVCWALGWIASGASVPSVRVAAIAAVLAVVVAVAVRLRRGPDPADVAWG</sequence>
<evidence type="ECO:0000256" key="6">
    <source>
        <dbReference type="SAM" id="Phobius"/>
    </source>
</evidence>
<feature type="transmembrane region" description="Helical" evidence="6">
    <location>
        <begin position="149"/>
        <end position="170"/>
    </location>
</feature>
<accession>A0ABV9RT61</accession>
<name>A0ABV9RT61_9PSEU</name>
<keyword evidence="4 6" id="KW-1133">Transmembrane helix</keyword>
<dbReference type="Proteomes" id="UP001595859">
    <property type="component" value="Unassembled WGS sequence"/>
</dbReference>
<evidence type="ECO:0000256" key="3">
    <source>
        <dbReference type="ARBA" id="ARBA00022692"/>
    </source>
</evidence>
<evidence type="ECO:0000256" key="2">
    <source>
        <dbReference type="ARBA" id="ARBA00007524"/>
    </source>
</evidence>
<comment type="caution">
    <text evidence="7">The sequence shown here is derived from an EMBL/GenBank/DDBJ whole genome shotgun (WGS) entry which is preliminary data.</text>
</comment>
<dbReference type="InterPro" id="IPR004307">
    <property type="entry name" value="TspO_MBR"/>
</dbReference>
<feature type="transmembrane region" description="Helical" evidence="6">
    <location>
        <begin position="182"/>
        <end position="200"/>
    </location>
</feature>
<feature type="transmembrane region" description="Helical" evidence="6">
    <location>
        <begin position="93"/>
        <end position="112"/>
    </location>
</feature>
<dbReference type="EMBL" id="JBHSIS010000002">
    <property type="protein sequence ID" value="MFC4852074.1"/>
    <property type="molecule type" value="Genomic_DNA"/>
</dbReference>
<dbReference type="Gene3D" id="1.20.1260.100">
    <property type="entry name" value="TspO/MBR protein"/>
    <property type="match status" value="1"/>
</dbReference>
<keyword evidence="3 6" id="KW-0812">Transmembrane</keyword>
<feature type="transmembrane region" description="Helical" evidence="6">
    <location>
        <begin position="228"/>
        <end position="246"/>
    </location>
</feature>
<feature type="transmembrane region" description="Helical" evidence="6">
    <location>
        <begin position="60"/>
        <end position="81"/>
    </location>
</feature>
<dbReference type="Pfam" id="PF03073">
    <property type="entry name" value="TspO_MBR"/>
    <property type="match status" value="1"/>
</dbReference>
<protein>
    <submittedName>
        <fullName evidence="7">Tryptophan-rich sensory protein</fullName>
    </submittedName>
</protein>
<comment type="similarity">
    <text evidence="2">Belongs to the TspO/BZRP family.</text>
</comment>
<feature type="transmembrane region" description="Helical" evidence="6">
    <location>
        <begin position="20"/>
        <end position="40"/>
    </location>
</feature>
<evidence type="ECO:0000256" key="4">
    <source>
        <dbReference type="ARBA" id="ARBA00022989"/>
    </source>
</evidence>
<dbReference type="PANTHER" id="PTHR33802">
    <property type="entry name" value="SI:CH211-161H7.5-RELATED"/>
    <property type="match status" value="1"/>
</dbReference>
<gene>
    <name evidence="7" type="ORF">ACFPCV_01070</name>
</gene>
<dbReference type="PANTHER" id="PTHR33802:SF1">
    <property type="entry name" value="XK-RELATED PROTEIN"/>
    <property type="match status" value="1"/>
</dbReference>
<evidence type="ECO:0000313" key="7">
    <source>
        <dbReference type="EMBL" id="MFC4852074.1"/>
    </source>
</evidence>
<evidence type="ECO:0000313" key="8">
    <source>
        <dbReference type="Proteomes" id="UP001595859"/>
    </source>
</evidence>
<proteinExistence type="inferred from homology"/>
<keyword evidence="8" id="KW-1185">Reference proteome</keyword>
<organism evidence="7 8">
    <name type="scientific">Actinophytocola glycyrrhizae</name>
    <dbReference type="NCBI Taxonomy" id="2044873"/>
    <lineage>
        <taxon>Bacteria</taxon>
        <taxon>Bacillati</taxon>
        <taxon>Actinomycetota</taxon>
        <taxon>Actinomycetes</taxon>
        <taxon>Pseudonocardiales</taxon>
        <taxon>Pseudonocardiaceae</taxon>
    </lineage>
</organism>
<keyword evidence="5 6" id="KW-0472">Membrane</keyword>
<reference evidence="8" key="1">
    <citation type="journal article" date="2019" name="Int. J. Syst. Evol. Microbiol.">
        <title>The Global Catalogue of Microorganisms (GCM) 10K type strain sequencing project: providing services to taxonomists for standard genome sequencing and annotation.</title>
        <authorList>
            <consortium name="The Broad Institute Genomics Platform"/>
            <consortium name="The Broad Institute Genome Sequencing Center for Infectious Disease"/>
            <person name="Wu L."/>
            <person name="Ma J."/>
        </authorList>
    </citation>
    <scope>NUCLEOTIDE SEQUENCE [LARGE SCALE GENOMIC DNA]</scope>
    <source>
        <strain evidence="8">ZS-22-S1</strain>
    </source>
</reference>
<comment type="subcellular location">
    <subcellularLocation>
        <location evidence="1">Membrane</location>
        <topology evidence="1">Multi-pass membrane protein</topology>
    </subcellularLocation>
</comment>
<dbReference type="InterPro" id="IPR038330">
    <property type="entry name" value="TspO/MBR-related_sf"/>
</dbReference>